<dbReference type="GO" id="GO:0039615">
    <property type="term" value="C:T=1 icosahedral viral capsid"/>
    <property type="evidence" value="ECO:0007669"/>
    <property type="project" value="UniProtKB-KW"/>
</dbReference>
<evidence type="ECO:0000256" key="3">
    <source>
        <dbReference type="ARBA" id="ARBA00010301"/>
    </source>
</evidence>
<name>A0A2Z4EVQ7_9CIRC</name>
<keyword evidence="6" id="KW-0167">Capsid protein</keyword>
<keyword evidence="8" id="KW-0945">Host-virus interaction</keyword>
<evidence type="ECO:0000313" key="16">
    <source>
        <dbReference type="EMBL" id="AWV67078.1"/>
    </source>
</evidence>
<evidence type="ECO:0000256" key="11">
    <source>
        <dbReference type="ARBA" id="ARBA00022844"/>
    </source>
</evidence>
<keyword evidence="14" id="KW-1160">Virus entry into host cell</keyword>
<evidence type="ECO:0000256" key="6">
    <source>
        <dbReference type="ARBA" id="ARBA00022561"/>
    </source>
</evidence>
<reference evidence="16" key="1">
    <citation type="journal article" date="2018" name="Virus Evol.">
        <title>Cameroonian fruit bats harbor divergent viruses, including rotavirus H, bastroviruses, and picobirnaviruses using an alternative genetic code.</title>
        <authorList>
            <person name="Yinda C.K."/>
            <person name="Ghogomu S.M."/>
            <person name="Conceicao-Neto N."/>
            <person name="Beller L."/>
            <person name="Deboutte W."/>
            <person name="Vanhulle E."/>
            <person name="Maes P."/>
            <person name="Van Ranst M."/>
            <person name="Matthijnssens J."/>
        </authorList>
    </citation>
    <scope>NUCLEOTIDE SEQUENCE</scope>
    <source>
        <strain evidence="16">CyV-LimbeP14/CMR/2014</strain>
        <strain evidence="17">CyV-LysokaP4/CMR/2014</strain>
    </source>
</reference>
<evidence type="ECO:0000256" key="15">
    <source>
        <dbReference type="ARBA" id="ARBA00046863"/>
    </source>
</evidence>
<keyword evidence="12" id="KW-1164">Virus endocytosis by host</keyword>
<dbReference type="Gene3D" id="2.60.120.950">
    <property type="entry name" value="Circovirus capsid protein"/>
    <property type="match status" value="1"/>
</dbReference>
<evidence type="ECO:0000256" key="2">
    <source>
        <dbReference type="ARBA" id="ARBA00004328"/>
    </source>
</evidence>
<evidence type="ECO:0000256" key="7">
    <source>
        <dbReference type="ARBA" id="ARBA00022562"/>
    </source>
</evidence>
<dbReference type="InterPro" id="IPR038652">
    <property type="entry name" value="Circovirus_capsid_sf"/>
</dbReference>
<evidence type="ECO:0000256" key="12">
    <source>
        <dbReference type="ARBA" id="ARBA00022890"/>
    </source>
</evidence>
<keyword evidence="11" id="KW-0946">Virion</keyword>
<dbReference type="Pfam" id="PF02443">
    <property type="entry name" value="Circo_capsid"/>
    <property type="match status" value="1"/>
</dbReference>
<proteinExistence type="inferred from homology"/>
<evidence type="ECO:0000256" key="9">
    <source>
        <dbReference type="ARBA" id="ARBA00022595"/>
    </source>
</evidence>
<evidence type="ECO:0000256" key="10">
    <source>
        <dbReference type="ARBA" id="ARBA00022804"/>
    </source>
</evidence>
<dbReference type="GO" id="GO:0042025">
    <property type="term" value="C:host cell nucleus"/>
    <property type="evidence" value="ECO:0007669"/>
    <property type="project" value="UniProtKB-SubCell"/>
</dbReference>
<evidence type="ECO:0000256" key="8">
    <source>
        <dbReference type="ARBA" id="ARBA00022581"/>
    </source>
</evidence>
<comment type="similarity">
    <text evidence="3">Belongs to the circoviridae capsid protein family.</text>
</comment>
<comment type="subunit">
    <text evidence="15">Homomultimer. Assembles in the nucleus, presumably in an immature form, then migrates to the cytoplasm once assembled as mature virion. Interacts with Rep; this interaction relocates Rep into the nucleus.</text>
</comment>
<keyword evidence="13" id="KW-0238">DNA-binding</keyword>
<keyword evidence="4" id="KW-1140">T=1 icosahedral capsid protein</keyword>
<accession>A0A2Z4EVQ7</accession>
<dbReference type="InterPro" id="IPR003383">
    <property type="entry name" value="Circovirus_capsid"/>
</dbReference>
<keyword evidence="7" id="KW-1048">Host nucleus</keyword>
<dbReference type="EMBL" id="MG693174">
    <property type="protein sequence ID" value="AWV67080.1"/>
    <property type="molecule type" value="Genomic_DNA"/>
</dbReference>
<dbReference type="GO" id="GO:0019069">
    <property type="term" value="P:viral capsid assembly"/>
    <property type="evidence" value="ECO:0007669"/>
    <property type="project" value="InterPro"/>
</dbReference>
<dbReference type="EMBL" id="MG693173">
    <property type="protein sequence ID" value="AWV67078.1"/>
    <property type="molecule type" value="Genomic_DNA"/>
</dbReference>
<evidence type="ECO:0000313" key="17">
    <source>
        <dbReference type="EMBL" id="AWV67080.1"/>
    </source>
</evidence>
<dbReference type="GO" id="GO:0003677">
    <property type="term" value="F:DNA binding"/>
    <property type="evidence" value="ECO:0007669"/>
    <property type="project" value="UniProtKB-KW"/>
</dbReference>
<dbReference type="GO" id="GO:0043657">
    <property type="term" value="C:host cell"/>
    <property type="evidence" value="ECO:0007669"/>
    <property type="project" value="GOC"/>
</dbReference>
<protein>
    <submittedName>
        <fullName evidence="16">Capsid</fullName>
    </submittedName>
</protein>
<evidence type="ECO:0000256" key="14">
    <source>
        <dbReference type="ARBA" id="ARBA00023296"/>
    </source>
</evidence>
<evidence type="ECO:0000256" key="13">
    <source>
        <dbReference type="ARBA" id="ARBA00023125"/>
    </source>
</evidence>
<comment type="subcellular location">
    <subcellularLocation>
        <location evidence="1">Host nucleus</location>
    </subcellularLocation>
    <subcellularLocation>
        <location evidence="2">Virion</location>
    </subcellularLocation>
</comment>
<keyword evidence="10" id="KW-1161">Viral attachment to host cell</keyword>
<sequence length="212" mass="24953">MAWRRRRTIRRRPKRRLRRRFRRRVPRPIKGNLSCKLTSITTVDVIVSDNHSYWLHFNPADFPEYTALAPNFEYVKFYKVVATVSPMQNIASANDQLPAYVMIPWKDESNITTKGFNAICSYDRAKFRRGWQTGRMSFVPAVHVDVYDQATKGALPMKVEYKPVIRYSPTNETKVYVGLVMFQGFADVNKKTHYNVKLDVYCKFYHQNTINI</sequence>
<keyword evidence="9" id="KW-1162">Viral penetration into host cytoplasm</keyword>
<evidence type="ECO:0000256" key="5">
    <source>
        <dbReference type="ARBA" id="ARBA00022524"/>
    </source>
</evidence>
<evidence type="ECO:0000256" key="4">
    <source>
        <dbReference type="ARBA" id="ARBA00022431"/>
    </source>
</evidence>
<evidence type="ECO:0000256" key="1">
    <source>
        <dbReference type="ARBA" id="ARBA00004147"/>
    </source>
</evidence>
<organism evidence="16">
    <name type="scientific">Bat cyclovirus</name>
    <dbReference type="NCBI Taxonomy" id="2169485"/>
    <lineage>
        <taxon>Viruses</taxon>
        <taxon>Monodnaviria</taxon>
        <taxon>Shotokuvirae</taxon>
        <taxon>Cressdnaviricota</taxon>
        <taxon>Arfiviricetes</taxon>
        <taxon>Cirlivirales</taxon>
        <taxon>Circoviridae</taxon>
        <taxon>Cyclovirus</taxon>
    </lineage>
</organism>
<dbReference type="GO" id="GO:0019062">
    <property type="term" value="P:virion attachment to host cell"/>
    <property type="evidence" value="ECO:0007669"/>
    <property type="project" value="UniProtKB-KW"/>
</dbReference>
<dbReference type="GO" id="GO:0075732">
    <property type="term" value="P:viral penetration into host nucleus"/>
    <property type="evidence" value="ECO:0007669"/>
    <property type="project" value="UniProtKB-KW"/>
</dbReference>
<keyword evidence="5" id="KW-1163">Viral penetration into host nucleus</keyword>
<dbReference type="GO" id="GO:0075509">
    <property type="term" value="P:endocytosis involved in viral entry into host cell"/>
    <property type="evidence" value="ECO:0007669"/>
    <property type="project" value="UniProtKB-KW"/>
</dbReference>